<evidence type="ECO:0000256" key="1">
    <source>
        <dbReference type="ARBA" id="ARBA00023125"/>
    </source>
</evidence>
<dbReference type="PROSITE" id="PS51736">
    <property type="entry name" value="RECOMBINASES_3"/>
    <property type="match status" value="1"/>
</dbReference>
<dbReference type="Pfam" id="PF00239">
    <property type="entry name" value="Resolvase"/>
    <property type="match status" value="1"/>
</dbReference>
<accession>A0A345HB83</accession>
<dbReference type="KEGG" id="fat:DVK85_06160"/>
<keyword evidence="1" id="KW-0238">DNA-binding</keyword>
<dbReference type="SMART" id="SM00857">
    <property type="entry name" value="Resolvase"/>
    <property type="match status" value="1"/>
</dbReference>
<dbReference type="EMBL" id="CP031188">
    <property type="protein sequence ID" value="AXG73843.1"/>
    <property type="molecule type" value="Genomic_DNA"/>
</dbReference>
<evidence type="ECO:0000259" key="3">
    <source>
        <dbReference type="PROSITE" id="PS51736"/>
    </source>
</evidence>
<dbReference type="SUPFAM" id="SSF53041">
    <property type="entry name" value="Resolvase-like"/>
    <property type="match status" value="1"/>
</dbReference>
<feature type="domain" description="Resolvase/invertase-type recombinase catalytic" evidence="3">
    <location>
        <begin position="3"/>
        <end position="140"/>
    </location>
</feature>
<keyword evidence="2" id="KW-0233">DNA recombination</keyword>
<reference evidence="4 5" key="1">
    <citation type="submission" date="2018-07" db="EMBL/GenBank/DDBJ databases">
        <title>Complete genome sequence of Flavobacterium arcticum type strain SM1502T.</title>
        <authorList>
            <person name="Li Y."/>
            <person name="Li D.-D."/>
        </authorList>
    </citation>
    <scope>NUCLEOTIDE SEQUENCE [LARGE SCALE GENOMIC DNA]</scope>
    <source>
        <strain evidence="4 5">SM1502</strain>
    </source>
</reference>
<dbReference type="GO" id="GO:0000150">
    <property type="term" value="F:DNA strand exchange activity"/>
    <property type="evidence" value="ECO:0007669"/>
    <property type="project" value="InterPro"/>
</dbReference>
<dbReference type="AlphaFoldDB" id="A0A345HB83"/>
<sequence>MKRFVAYFRVSTSEQGKSGLGLEAQRTMVENYINSNNGIILNQFTEIETGTSKRRRTEIYKAIEFAKQNDAILVIAKIDRLARNVYFVSSLMEAGVEFVACDLPQATNFTIHLYAALAEMEGRLISERTKNALVEKKKRGCKLGTPENLTDEAKAKGIQVIRQKAAQNKANVQATALIVEYRSKGLSYDKIAAALNQLNFGTSQGKKHNSTSVRRLFLRKSDLQLQ</sequence>
<organism evidence="4 5">
    <name type="scientific">Flavobacterium arcticum</name>
    <dbReference type="NCBI Taxonomy" id="1784713"/>
    <lineage>
        <taxon>Bacteria</taxon>
        <taxon>Pseudomonadati</taxon>
        <taxon>Bacteroidota</taxon>
        <taxon>Flavobacteriia</taxon>
        <taxon>Flavobacteriales</taxon>
        <taxon>Flavobacteriaceae</taxon>
        <taxon>Flavobacterium</taxon>
    </lineage>
</organism>
<dbReference type="PANTHER" id="PTHR30461">
    <property type="entry name" value="DNA-INVERTASE FROM LAMBDOID PROPHAGE"/>
    <property type="match status" value="1"/>
</dbReference>
<dbReference type="GO" id="GO:0003677">
    <property type="term" value="F:DNA binding"/>
    <property type="evidence" value="ECO:0007669"/>
    <property type="project" value="UniProtKB-KW"/>
</dbReference>
<dbReference type="CDD" id="cd00338">
    <property type="entry name" value="Ser_Recombinase"/>
    <property type="match status" value="1"/>
</dbReference>
<evidence type="ECO:0000313" key="4">
    <source>
        <dbReference type="EMBL" id="AXG73843.1"/>
    </source>
</evidence>
<dbReference type="RefSeq" id="WP_114677602.1">
    <property type="nucleotide sequence ID" value="NZ_CP031188.1"/>
</dbReference>
<protein>
    <submittedName>
        <fullName evidence="4">Resolvase</fullName>
    </submittedName>
</protein>
<name>A0A345HB83_9FLAO</name>
<dbReference type="Proteomes" id="UP000253951">
    <property type="component" value="Chromosome"/>
</dbReference>
<dbReference type="Gene3D" id="3.40.50.1390">
    <property type="entry name" value="Resolvase, N-terminal catalytic domain"/>
    <property type="match status" value="1"/>
</dbReference>
<gene>
    <name evidence="4" type="ORF">DVK85_06160</name>
</gene>
<proteinExistence type="predicted"/>
<dbReference type="OrthoDB" id="2290206at2"/>
<evidence type="ECO:0000313" key="5">
    <source>
        <dbReference type="Proteomes" id="UP000253951"/>
    </source>
</evidence>
<evidence type="ECO:0000256" key="2">
    <source>
        <dbReference type="ARBA" id="ARBA00023172"/>
    </source>
</evidence>
<dbReference type="PANTHER" id="PTHR30461:SF2">
    <property type="entry name" value="SERINE RECOMBINASE PINE-RELATED"/>
    <property type="match status" value="1"/>
</dbReference>
<keyword evidence="5" id="KW-1185">Reference proteome</keyword>
<dbReference type="InterPro" id="IPR006119">
    <property type="entry name" value="Resolv_N"/>
</dbReference>
<dbReference type="InterPro" id="IPR050639">
    <property type="entry name" value="SSR_resolvase"/>
</dbReference>
<dbReference type="InterPro" id="IPR036162">
    <property type="entry name" value="Resolvase-like_N_sf"/>
</dbReference>